<evidence type="ECO:0000313" key="2">
    <source>
        <dbReference type="Proteomes" id="UP001499852"/>
    </source>
</evidence>
<dbReference type="Proteomes" id="UP001499852">
    <property type="component" value="Unassembled WGS sequence"/>
</dbReference>
<organism evidence="1 2">
    <name type="scientific">Prosthecobacter algae</name>
    <dbReference type="NCBI Taxonomy" id="1144682"/>
    <lineage>
        <taxon>Bacteria</taxon>
        <taxon>Pseudomonadati</taxon>
        <taxon>Verrucomicrobiota</taxon>
        <taxon>Verrucomicrobiia</taxon>
        <taxon>Verrucomicrobiales</taxon>
        <taxon>Verrucomicrobiaceae</taxon>
        <taxon>Prosthecobacter</taxon>
    </lineage>
</organism>
<sequence>MKALPKIIKNSKKHPVRLTSFSSFIPSYQASCRPRNQEFTLHFKLHFISAYFLQSKSPVTRFTLSY</sequence>
<evidence type="ECO:0000313" key="1">
    <source>
        <dbReference type="EMBL" id="GAA5139501.1"/>
    </source>
</evidence>
<proteinExistence type="predicted"/>
<gene>
    <name evidence="1" type="ORF">GCM10023213_20230</name>
</gene>
<protein>
    <submittedName>
        <fullName evidence="1">Uncharacterized protein</fullName>
    </submittedName>
</protein>
<dbReference type="EMBL" id="BAABIA010000004">
    <property type="protein sequence ID" value="GAA5139501.1"/>
    <property type="molecule type" value="Genomic_DNA"/>
</dbReference>
<reference evidence="2" key="1">
    <citation type="journal article" date="2019" name="Int. J. Syst. Evol. Microbiol.">
        <title>The Global Catalogue of Microorganisms (GCM) 10K type strain sequencing project: providing services to taxonomists for standard genome sequencing and annotation.</title>
        <authorList>
            <consortium name="The Broad Institute Genomics Platform"/>
            <consortium name="The Broad Institute Genome Sequencing Center for Infectious Disease"/>
            <person name="Wu L."/>
            <person name="Ma J."/>
        </authorList>
    </citation>
    <scope>NUCLEOTIDE SEQUENCE [LARGE SCALE GENOMIC DNA]</scope>
    <source>
        <strain evidence="2">JCM 18053</strain>
    </source>
</reference>
<accession>A0ABP9P8M2</accession>
<name>A0ABP9P8M2_9BACT</name>
<keyword evidence="2" id="KW-1185">Reference proteome</keyword>
<comment type="caution">
    <text evidence="1">The sequence shown here is derived from an EMBL/GenBank/DDBJ whole genome shotgun (WGS) entry which is preliminary data.</text>
</comment>